<dbReference type="Pfam" id="PF13369">
    <property type="entry name" value="Transglut_core2"/>
    <property type="match status" value="1"/>
</dbReference>
<feature type="repeat" description="TPR" evidence="4">
    <location>
        <begin position="305"/>
        <end position="338"/>
    </location>
</feature>
<dbReference type="PROSITE" id="PS50005">
    <property type="entry name" value="TPR"/>
    <property type="match status" value="6"/>
</dbReference>
<keyword evidence="3 4" id="KW-0802">TPR repeat</keyword>
<dbReference type="PANTHER" id="PTHR44858">
    <property type="entry name" value="TETRATRICOPEPTIDE REPEAT PROTEIN 6"/>
    <property type="match status" value="1"/>
</dbReference>
<dbReference type="InterPro" id="IPR050498">
    <property type="entry name" value="Ycf3"/>
</dbReference>
<comment type="similarity">
    <text evidence="1">Belongs to the UPF0162 family.</text>
</comment>
<dbReference type="Gene3D" id="1.25.40.10">
    <property type="entry name" value="Tetratricopeptide repeat domain"/>
    <property type="match status" value="3"/>
</dbReference>
<reference evidence="6 7" key="1">
    <citation type="journal article" date="2021" name="Nat. Commun.">
        <title>Isolation of a member of the candidate phylum Atribacteria reveals a unique cell membrane structure.</title>
        <authorList>
            <person name="Taiki K."/>
            <person name="Nobu M.K."/>
            <person name="Kusada H."/>
            <person name="Meng X.-Y."/>
            <person name="Hosoki N."/>
            <person name="Uematsu K."/>
            <person name="Yoshioka H."/>
            <person name="Kamagata Y."/>
            <person name="Tamaki H."/>
        </authorList>
    </citation>
    <scope>NUCLEOTIDE SEQUENCE [LARGE SCALE GENOMIC DNA]</scope>
    <source>
        <strain evidence="6 7">RT761</strain>
    </source>
</reference>
<keyword evidence="7" id="KW-1185">Reference proteome</keyword>
<dbReference type="InterPro" id="IPR011990">
    <property type="entry name" value="TPR-like_helical_dom_sf"/>
</dbReference>
<protein>
    <submittedName>
        <fullName evidence="6">Lipoprotein NlpI</fullName>
    </submittedName>
</protein>
<gene>
    <name evidence="6" type="primary">nlpI</name>
    <name evidence="6" type="ORF">RT761_00155</name>
</gene>
<dbReference type="Proteomes" id="UP000594463">
    <property type="component" value="Chromosome"/>
</dbReference>
<accession>A0A7T1AJB3</accession>
<feature type="repeat" description="TPR" evidence="4">
    <location>
        <begin position="441"/>
        <end position="474"/>
    </location>
</feature>
<evidence type="ECO:0000313" key="6">
    <source>
        <dbReference type="EMBL" id="QPM66969.1"/>
    </source>
</evidence>
<evidence type="ECO:0000256" key="3">
    <source>
        <dbReference type="ARBA" id="ARBA00022803"/>
    </source>
</evidence>
<dbReference type="Pfam" id="PF13181">
    <property type="entry name" value="TPR_8"/>
    <property type="match status" value="2"/>
</dbReference>
<feature type="repeat" description="TPR" evidence="4">
    <location>
        <begin position="373"/>
        <end position="406"/>
    </location>
</feature>
<keyword evidence="6" id="KW-0449">Lipoprotein</keyword>
<dbReference type="RefSeq" id="WP_218112196.1">
    <property type="nucleotide sequence ID" value="NZ_CP065383.1"/>
</dbReference>
<dbReference type="PROSITE" id="PS50293">
    <property type="entry name" value="TPR_REGION"/>
    <property type="match status" value="3"/>
</dbReference>
<evidence type="ECO:0000313" key="7">
    <source>
        <dbReference type="Proteomes" id="UP000594463"/>
    </source>
</evidence>
<evidence type="ECO:0000256" key="1">
    <source>
        <dbReference type="ARBA" id="ARBA00007100"/>
    </source>
</evidence>
<feature type="domain" description="Protein SirB1 N-terminal" evidence="5">
    <location>
        <begin position="63"/>
        <end position="220"/>
    </location>
</feature>
<proteinExistence type="inferred from homology"/>
<organism evidence="6 7">
    <name type="scientific">Atribacter laminatus</name>
    <dbReference type="NCBI Taxonomy" id="2847778"/>
    <lineage>
        <taxon>Bacteria</taxon>
        <taxon>Pseudomonadati</taxon>
        <taxon>Atribacterota</taxon>
        <taxon>Atribacteria</taxon>
        <taxon>Atribacterales</taxon>
        <taxon>Atribacteraceae</taxon>
        <taxon>Atribacter</taxon>
    </lineage>
</organism>
<evidence type="ECO:0000256" key="2">
    <source>
        <dbReference type="ARBA" id="ARBA00022737"/>
    </source>
</evidence>
<sequence length="526" mass="61270">MSSPGFWFRSPQLANRNLLGLKAKNIEEALALPDDQIDLATAALLLSQEASLNLYHLTFNLESYRNRIDELAQVLIKKIGKEKDPLKSIETINHYLFQELGFETAGEDEEDPKVNFLNVVLDEKKGNDLGLSVLYLALAERIGIPLFGVYQRRHFAVFKDFTHRSHPQPQKRRMPWYILVKPDLFYVRSDDGQKPINFDPAQKGTVLADEYDCRVFKNDYLKNQVYLKSLGKKETIGILLVQRGAVYWEKEWYDQAIADCSLALTINPMDDRAYYIRGVSYHDKDLSDQAMADYTMAVELNPRYPEAFHYRGMAYANQGLFDKAIIDYTEVIKYDPSNTQFYIERGRIYYSQDRFDEAIVDFTSALELNPELFEIYSFRGVTYTKIDRFDEAIADFNQSLEVNPHFADAYNNRGLAHYEKDCYDQAIVDFNQALRFSPQNDGYYYNRGLAFSMKGFLDQALADFNTVLELNPRFIMAFYSRAEIYEKMSYWKEAIGDYKVFLRFASMQHGPYIEQAKERIQALKEK</sequence>
<evidence type="ECO:0000256" key="4">
    <source>
        <dbReference type="PROSITE-ProRule" id="PRU00339"/>
    </source>
</evidence>
<feature type="repeat" description="TPR" evidence="4">
    <location>
        <begin position="339"/>
        <end position="372"/>
    </location>
</feature>
<dbReference type="InterPro" id="IPR032698">
    <property type="entry name" value="SirB1_N"/>
</dbReference>
<feature type="repeat" description="TPR" evidence="4">
    <location>
        <begin position="407"/>
        <end position="440"/>
    </location>
</feature>
<dbReference type="KEGG" id="alam:RT761_00155"/>
<dbReference type="InterPro" id="IPR019734">
    <property type="entry name" value="TPR_rpt"/>
</dbReference>
<dbReference type="PANTHER" id="PTHR44858:SF1">
    <property type="entry name" value="UDP-N-ACETYLGLUCOSAMINE--PEPTIDE N-ACETYLGLUCOSAMINYLTRANSFERASE SPINDLY-RELATED"/>
    <property type="match status" value="1"/>
</dbReference>
<keyword evidence="2" id="KW-0677">Repeat</keyword>
<dbReference type="Pfam" id="PF00515">
    <property type="entry name" value="TPR_1"/>
    <property type="match status" value="4"/>
</dbReference>
<name>A0A7T1AJB3_ATRLM</name>
<dbReference type="SUPFAM" id="SSF48452">
    <property type="entry name" value="TPR-like"/>
    <property type="match status" value="1"/>
</dbReference>
<feature type="repeat" description="TPR" evidence="4">
    <location>
        <begin position="271"/>
        <end position="304"/>
    </location>
</feature>
<dbReference type="SMART" id="SM00028">
    <property type="entry name" value="TPR"/>
    <property type="match status" value="8"/>
</dbReference>
<evidence type="ECO:0000259" key="5">
    <source>
        <dbReference type="Pfam" id="PF13369"/>
    </source>
</evidence>
<dbReference type="EMBL" id="CP065383">
    <property type="protein sequence ID" value="QPM66969.1"/>
    <property type="molecule type" value="Genomic_DNA"/>
</dbReference>
<dbReference type="AlphaFoldDB" id="A0A7T1AJB3"/>